<name>A0A126PUY3_ALTMA</name>
<accession>A0A126PUY3</accession>
<dbReference type="EMBL" id="CP014323">
    <property type="protein sequence ID" value="AMJ96782.1"/>
    <property type="molecule type" value="Genomic_DNA"/>
</dbReference>
<sequence length="176" mass="20280">MNKHLNKVFPNAVKLSVLTLGVFLGGHLAAQTDKQSYETIDVVGEKTSPQLKRAFDKQRFEFLELYNSINEVAKFDVICKYHKPIGSQIARKSCEPRYVKDFRSMMMQVSSTGPGIDFNRLPSDDHIRFLTNDTREDAFEHVAALIATHPELFDSFTKLDAIHQRIEQRKEEVYED</sequence>
<dbReference type="AlphaFoldDB" id="A0A126PUY3"/>
<evidence type="ECO:0000313" key="2">
    <source>
        <dbReference type="Proteomes" id="UP000063991"/>
    </source>
</evidence>
<dbReference type="PATRIC" id="fig|28108.53.peg.86"/>
<protein>
    <submittedName>
        <fullName evidence="1">Uncharacterized protein</fullName>
    </submittedName>
</protein>
<dbReference type="GeneID" id="56265274"/>
<dbReference type="RefSeq" id="WP_039227006.1">
    <property type="nucleotide sequence ID" value="NZ_CP012202.1"/>
</dbReference>
<dbReference type="OrthoDB" id="6332551at2"/>
<proteinExistence type="predicted"/>
<gene>
    <name evidence="1" type="ORF">AVL55_00460</name>
</gene>
<reference evidence="1 2" key="1">
    <citation type="submission" date="2015-12" db="EMBL/GenBank/DDBJ databases">
        <authorList>
            <person name="Shamseldin A."/>
            <person name="Moawad H."/>
            <person name="Abd El-Rahim W.M."/>
            <person name="Sadowsky M.J."/>
        </authorList>
    </citation>
    <scope>NUCLEOTIDE SEQUENCE [LARGE SCALE GENOMIC DNA]</scope>
    <source>
        <strain evidence="1 2">D7</strain>
    </source>
</reference>
<organism evidence="1 2">
    <name type="scientific">Alteromonas macleodii</name>
    <name type="common">Pseudoalteromonas macleodii</name>
    <dbReference type="NCBI Taxonomy" id="28108"/>
    <lineage>
        <taxon>Bacteria</taxon>
        <taxon>Pseudomonadati</taxon>
        <taxon>Pseudomonadota</taxon>
        <taxon>Gammaproteobacteria</taxon>
        <taxon>Alteromonadales</taxon>
        <taxon>Alteromonadaceae</taxon>
        <taxon>Alteromonas/Salinimonas group</taxon>
        <taxon>Alteromonas</taxon>
    </lineage>
</organism>
<evidence type="ECO:0000313" key="1">
    <source>
        <dbReference type="EMBL" id="AMJ96782.1"/>
    </source>
</evidence>
<dbReference type="Proteomes" id="UP000063991">
    <property type="component" value="Chromosome"/>
</dbReference>